<comment type="pathway">
    <text evidence="1">Protein modification; protein glycosylation.</text>
</comment>
<dbReference type="CDD" id="cd02440">
    <property type="entry name" value="AdoMet_MTases"/>
    <property type="match status" value="1"/>
</dbReference>
<dbReference type="Gene3D" id="3.90.550.10">
    <property type="entry name" value="Spore Coat Polysaccharide Biosynthesis Protein SpsA, Chain A"/>
    <property type="match status" value="2"/>
</dbReference>
<evidence type="ECO:0000256" key="4">
    <source>
        <dbReference type="ARBA" id="ARBA00022803"/>
    </source>
</evidence>
<dbReference type="Pfam" id="PF00535">
    <property type="entry name" value="Glycos_transf_2"/>
    <property type="match status" value="2"/>
</dbReference>
<keyword evidence="4" id="KW-0802">TPR repeat</keyword>
<feature type="domain" description="Methyltransferase type 11" evidence="6">
    <location>
        <begin position="649"/>
        <end position="744"/>
    </location>
</feature>
<dbReference type="InterPro" id="IPR029044">
    <property type="entry name" value="Nucleotide-diphossugar_trans"/>
</dbReference>
<organism evidence="8 9">
    <name type="scientific">Limnoraphis robusta CCNP1315</name>
    <dbReference type="NCBI Taxonomy" id="3110306"/>
    <lineage>
        <taxon>Bacteria</taxon>
        <taxon>Bacillati</taxon>
        <taxon>Cyanobacteriota</taxon>
        <taxon>Cyanophyceae</taxon>
        <taxon>Oscillatoriophycideae</taxon>
        <taxon>Oscillatoriales</taxon>
        <taxon>Sirenicapillariaceae</taxon>
        <taxon>Limnoraphis</taxon>
    </lineage>
</organism>
<protein>
    <submittedName>
        <fullName evidence="8">Glycosyltransferase</fullName>
        <ecNumber evidence="8">2.4.-.-</ecNumber>
    </submittedName>
</protein>
<dbReference type="CDD" id="cd06433">
    <property type="entry name" value="GT_2_WfgS_like"/>
    <property type="match status" value="1"/>
</dbReference>
<evidence type="ECO:0000259" key="6">
    <source>
        <dbReference type="Pfam" id="PF08241"/>
    </source>
</evidence>
<keyword evidence="8" id="KW-0328">Glycosyltransferase</keyword>
<dbReference type="InterPro" id="IPR050834">
    <property type="entry name" value="Glycosyltransf_2"/>
</dbReference>
<dbReference type="SUPFAM" id="SSF53448">
    <property type="entry name" value="Nucleotide-diphospho-sugar transferases"/>
    <property type="match status" value="2"/>
</dbReference>
<dbReference type="RefSeq" id="WP_323274244.1">
    <property type="nucleotide sequence ID" value="NZ_JAYGHT010000191.1"/>
</dbReference>
<dbReference type="Gene3D" id="3.40.50.150">
    <property type="entry name" value="Vaccinia Virus protein VP39"/>
    <property type="match status" value="2"/>
</dbReference>
<dbReference type="Pfam" id="PF13844">
    <property type="entry name" value="Glyco_transf_41"/>
    <property type="match status" value="1"/>
</dbReference>
<accession>A0ABU5U5W7</accession>
<proteinExistence type="predicted"/>
<evidence type="ECO:0000259" key="7">
    <source>
        <dbReference type="Pfam" id="PF13844"/>
    </source>
</evidence>
<dbReference type="Proteomes" id="UP001301728">
    <property type="component" value="Unassembled WGS sequence"/>
</dbReference>
<dbReference type="EC" id="2.4.-.-" evidence="8"/>
<keyword evidence="2 8" id="KW-0808">Transferase</keyword>
<evidence type="ECO:0000256" key="3">
    <source>
        <dbReference type="ARBA" id="ARBA00022737"/>
    </source>
</evidence>
<dbReference type="InterPro" id="IPR013216">
    <property type="entry name" value="Methyltransf_11"/>
</dbReference>
<feature type="domain" description="Glycosyltransferase 2-like" evidence="5">
    <location>
        <begin position="1428"/>
        <end position="1565"/>
    </location>
</feature>
<dbReference type="CDD" id="cd03809">
    <property type="entry name" value="GT4_MtfB-like"/>
    <property type="match status" value="1"/>
</dbReference>
<sequence>MQTEDPFWLQEAYSSPIAASDVGLVSRNLQLSQVTEKLILSNFHPQGKFLDYGCGYGLLVRLMRDSGLDFYGYDKYCQNLFVKGFEGTVKERYELVTAFEVFEHFVDPIQEIEELLKISRNIFFSTQLLPGHNPQPNEWWYYALNEGQHIAIYTQQSLAEIAKRFDLNLYSDGNSLHLLTEKKLTEFSWINSISIHQSKSQLPSLIEKDFSKAVEGSKIKQKLNDTLKIIIDGAFFQITKTGIYQVWVSLLKEWKNYGFAKNIIVLDRAGTAPKIPGIEYRTIPAYDYSKTNEDRQMLQEICDQEQADLFISTYYTTPLTTPSVFMAYDMIPERLGLNLNDPMWREKHYAIRQACAAISISENTARDLTHYFPQFSSDKITVAHCGTKPIFTPASTEEIQNFQSKYGIAKPYFILVGERVGAGGYKNTILFFQAFAQLANKLDREIVCVGGSAEIEPELKAYVQDSQVHQLRLSDQELKAAYSGAIALVYPSKYEGFGIPIIEAMACGCPVITCRNGAIPEVAGTAAIYVKDDDVEELVLALETVQELERRQSLISAGLTQCQGFNWSTMANIVSSTLVKIAQKIKTSNINKKTHFQKFTYSKRSHFNEFRRFGYYTTLNPNQCDLKAYQDLLIYNLIIEHLPPASKLLEIGGGNSRVIQALKQDYECWNLDKLEGAGNGPTQVDNQLGYRLIKDYIGNFNSELPSEYFDGVFSISTLEHIPEDETNYQRICQDIDRVLKPGGWSFHCFDIVIKPQEVWTNKLLTYLFNQLKTLNPLIPFEQMRQDSDLYVMPELAYNHYWQHITQKSYQEFGKPASYNIFWQKQSQHKQVSSPQIRIHQSLPKISIVTPSLNQAEFLEACIDSVLSQNYPNLEYIIMDGGSVDGSVEIIKKYEKYLTHWQSQSDGGHYAAINRGFSQTTGNIMAWLNSDDKYHPDALFKVAAVFTQYQQVEWITGIPTEWNQQGKGIQHPSYQLPWSRKLLLEKQNVRDNPQLQHLWIQQESTFWKRSLWEKAGEKLQNNLQLAADFELWLRFSRYAPLYRVQALIGGFRVYNNQRSNLYKQQYFQEVEQVATAELQLIQQGLYKAEIPTPEVLRLNEEDIIELKKMANMISSSLLNIVQDIKEKITIVTSIAPNNLEKQKTAIASWKSLGFSVVSLNTSSEIKQLQTLYENVTFHPVTRDAEAEVGKPLIYLDDILSFLQGQNSKVCGIVNSDVQLKADEKFYSWVLEQAENAVVFGSRIDIESSNELPGEIYDKGFDFFFFNQQFLTAFPKTSFCLGLPWWDFWVPLIALQRGWTLKRLVTPIAYHLKHSVNYSNENWQKYGILFVEFFNSQLSSQLREQQKINPVQLQGNLIKIANQFIEQVLTQSITLEYQPFVSESDVSHSSQQHNPLLSVEPQNQIIAENRKRIFPSIELLNPHLQRPLFSVMIPTFNKIKYLEQTLKSVLEQAFTPEEMQIEVINDHPDATIQSELEAIVNRVSNRVKFYRHPEQNIGQTAIFNLCLQRAQGYWIHLLHDDDFVLPGFYQSFRTAIEQNQKIGAAFCRHFYVDENNRQRSLSFLERETPGLLENWLEKIATSQRIQPSSIVVKRSTYERLGGFCKEAGSAADWEMWKRIAAYFPIWYEPKALACYRLHSTSWTSRLLQTGGNILDTLQSIEISQSYLPPEKAETLSKQAREHYAFYALNTAKQMLGVGEEKTAIAQIKAAVQCSQSQPVKDAIIQLFSSEIWGSQDLNGILKEVTTLSEQYRQNPKNITVLDKLRKIRQTLGQFWLNTSLEKLDNFYTEDCGKIHQTLLNTGIKNEPLTEDEQLAVNQWIAYLSQGLNQPNAIPHLLATMLYCYPHQLPSQWYKNAPIPNWFVNDYLTFMLTPPHFFQQTGEVERYYSYLKGWVDYLHSRIFSDKTSKTWQDIANVFLLRMNAIPLYFSSENLKDIYIKRAEIMELALLSQGNKLDYTFPKRSESLDKIRLGILSTHWNPQTETYSTLPVFEHLDRNQFEIILYTCQINNHPLEKYCQSRADRWVKLPQKLSDQVKTIRADDLDILLIGTNVTAVTHSITLLALHRLARIQVTSTSSCVTTGMRNIDYYISGNLTESPQAPQQYSEKLAVIEGTAHCFNYYAIPPAQPTVHPQRSDLKLDENTVVFISGANFYKIIPELRETWAKILSKVPNSVLILYPFNPNWTSNYARIPFLNTLKTAFERYNVKPSRLMILDTQPSRTDIKQYLKLADVYLDSYPFSGVNSLVDPLEVGLVTITQEGDSFRSKMGSSLLKYLALNDLIVDSEDAYIDLAVQLATDAKLRQQYSQNIAEKMQKNPPFLDSYRYSKKMESLFKQLFNTLKQQQEFPEIPLNTAIARRDYLSELVHHINLYTLNPSEEAIIERLRQLRKVMAEYWLKISPDQLEEVYKGHMGNGYQVLLSRGIQHEALIEAERQFVDELTQVATGLKHPNSLNCLMAAMLYYVPGKMLVRDAEKRLPSWLIKDYQTVFENQQALQKVEQTLAAAQVKLTPETLTQNTLDLQNKQYQNRLQGCLNLYRIDPSNQSVVEELRLIRRQLADFWLTLAETELELVDQTSIGKCSKLLYQSDFIREPLTETEQEFYQQLITQLSQRSKAQKTVNFILAARLYSPLEPLQIPELLALPSWLK</sequence>
<dbReference type="InterPro" id="IPR029489">
    <property type="entry name" value="OGT/SEC/SPY_C"/>
</dbReference>
<dbReference type="PANTHER" id="PTHR43685">
    <property type="entry name" value="GLYCOSYLTRANSFERASE"/>
    <property type="match status" value="1"/>
</dbReference>
<comment type="caution">
    <text evidence="8">The sequence shown here is derived from an EMBL/GenBank/DDBJ whole genome shotgun (WGS) entry which is preliminary data.</text>
</comment>
<feature type="domain" description="O-GlcNAc transferase C-terminal" evidence="7">
    <location>
        <begin position="2130"/>
        <end position="2326"/>
    </location>
</feature>
<keyword evidence="9" id="KW-1185">Reference proteome</keyword>
<dbReference type="SUPFAM" id="SSF53756">
    <property type="entry name" value="UDP-Glycosyltransferase/glycogen phosphorylase"/>
    <property type="match status" value="2"/>
</dbReference>
<gene>
    <name evidence="8" type="ORF">VB854_27045</name>
</gene>
<dbReference type="Pfam" id="PF13692">
    <property type="entry name" value="Glyco_trans_1_4"/>
    <property type="match status" value="1"/>
</dbReference>
<keyword evidence="3" id="KW-0677">Repeat</keyword>
<evidence type="ECO:0000256" key="2">
    <source>
        <dbReference type="ARBA" id="ARBA00022679"/>
    </source>
</evidence>
<name>A0ABU5U5W7_9CYAN</name>
<dbReference type="PANTHER" id="PTHR43685:SF2">
    <property type="entry name" value="GLYCOSYLTRANSFERASE 2-LIKE DOMAIN-CONTAINING PROTEIN"/>
    <property type="match status" value="1"/>
</dbReference>
<feature type="domain" description="Glycosyltransferase 2-like" evidence="5">
    <location>
        <begin position="846"/>
        <end position="970"/>
    </location>
</feature>
<dbReference type="Pfam" id="PF08241">
    <property type="entry name" value="Methyltransf_11"/>
    <property type="match status" value="1"/>
</dbReference>
<dbReference type="SUPFAM" id="SSF53335">
    <property type="entry name" value="S-adenosyl-L-methionine-dependent methyltransferases"/>
    <property type="match status" value="2"/>
</dbReference>
<dbReference type="Gene3D" id="3.40.50.2000">
    <property type="entry name" value="Glycogen Phosphorylase B"/>
    <property type="match status" value="3"/>
</dbReference>
<dbReference type="GO" id="GO:0016757">
    <property type="term" value="F:glycosyltransferase activity"/>
    <property type="evidence" value="ECO:0007669"/>
    <property type="project" value="UniProtKB-KW"/>
</dbReference>
<dbReference type="InterPro" id="IPR001173">
    <property type="entry name" value="Glyco_trans_2-like"/>
</dbReference>
<evidence type="ECO:0000256" key="1">
    <source>
        <dbReference type="ARBA" id="ARBA00004922"/>
    </source>
</evidence>
<evidence type="ECO:0000313" key="8">
    <source>
        <dbReference type="EMBL" id="MEA5522592.1"/>
    </source>
</evidence>
<reference evidence="8 9" key="1">
    <citation type="submission" date="2023-12" db="EMBL/GenBank/DDBJ databases">
        <title>Baltic Sea Cyanobacteria.</title>
        <authorList>
            <person name="Delbaje E."/>
            <person name="Fewer D.P."/>
            <person name="Shishido T.K."/>
        </authorList>
    </citation>
    <scope>NUCLEOTIDE SEQUENCE [LARGE SCALE GENOMIC DNA]</scope>
    <source>
        <strain evidence="8 9">CCNP 1315</strain>
    </source>
</reference>
<dbReference type="Gene3D" id="3.40.50.11380">
    <property type="match status" value="1"/>
</dbReference>
<dbReference type="InterPro" id="IPR029063">
    <property type="entry name" value="SAM-dependent_MTases_sf"/>
</dbReference>
<evidence type="ECO:0000259" key="5">
    <source>
        <dbReference type="Pfam" id="PF00535"/>
    </source>
</evidence>
<dbReference type="EMBL" id="JAYGHT010000191">
    <property type="protein sequence ID" value="MEA5522592.1"/>
    <property type="molecule type" value="Genomic_DNA"/>
</dbReference>
<evidence type="ECO:0000313" key="9">
    <source>
        <dbReference type="Proteomes" id="UP001301728"/>
    </source>
</evidence>
<dbReference type="Pfam" id="PF13489">
    <property type="entry name" value="Methyltransf_23"/>
    <property type="match status" value="1"/>
</dbReference>